<evidence type="ECO:0000313" key="3">
    <source>
        <dbReference type="EMBL" id="BDA80675.1"/>
    </source>
</evidence>
<feature type="chain" id="PRO_5045076243" description="MORN repeat protein" evidence="2">
    <location>
        <begin position="24"/>
        <end position="274"/>
    </location>
</feature>
<dbReference type="Proteomes" id="UP000245263">
    <property type="component" value="Chromosome 1"/>
</dbReference>
<evidence type="ECO:0000256" key="2">
    <source>
        <dbReference type="SAM" id="SignalP"/>
    </source>
</evidence>
<feature type="region of interest" description="Disordered" evidence="1">
    <location>
        <begin position="250"/>
        <end position="274"/>
    </location>
</feature>
<feature type="compositionally biased region" description="Basic and acidic residues" evidence="1">
    <location>
        <begin position="250"/>
        <end position="263"/>
    </location>
</feature>
<evidence type="ECO:0000256" key="1">
    <source>
        <dbReference type="SAM" id="MobiDB-lite"/>
    </source>
</evidence>
<evidence type="ECO:0000313" key="4">
    <source>
        <dbReference type="Proteomes" id="UP000245263"/>
    </source>
</evidence>
<organism evidence="3 4">
    <name type="scientific">Leptospira kobayashii</name>
    <dbReference type="NCBI Taxonomy" id="1917830"/>
    <lineage>
        <taxon>Bacteria</taxon>
        <taxon>Pseudomonadati</taxon>
        <taxon>Spirochaetota</taxon>
        <taxon>Spirochaetia</taxon>
        <taxon>Leptospirales</taxon>
        <taxon>Leptospiraceae</taxon>
        <taxon>Leptospira</taxon>
    </lineage>
</organism>
<sequence>MKRFLILTFTLIAFLLLTLPSFAFTPGKWSHKDQFVFFKGKKGPSKEIVRNSEGQVIYVAEYVYDEDGHLVQETYSDKEGKSDGKTIFRYTEGLVTSEEVYGQNNTLVERKDFVYKGKILKRLVVKNFEGKNLISYTLETDKDGMLVSGEGKNSESKDVESFRIIPDPKKLNVQIQFLLDDKKIKLGEIHFKYDAKGNLVEREFFQAEVHRVNKLKYKTDGSLESFSFHVKQGDNWVLEKTHFLLYDENSKSKVSKQDKKEEFLSNGNNSPIEH</sequence>
<proteinExistence type="predicted"/>
<keyword evidence="4" id="KW-1185">Reference proteome</keyword>
<name>A0ABN6KHF1_9LEPT</name>
<dbReference type="EMBL" id="AP025028">
    <property type="protein sequence ID" value="BDA80675.1"/>
    <property type="molecule type" value="Genomic_DNA"/>
</dbReference>
<evidence type="ECO:0008006" key="5">
    <source>
        <dbReference type="Google" id="ProtNLM"/>
    </source>
</evidence>
<keyword evidence="2" id="KW-0732">Signal</keyword>
<protein>
    <recommendedName>
        <fullName evidence="5">MORN repeat protein</fullName>
    </recommendedName>
</protein>
<feature type="compositionally biased region" description="Polar residues" evidence="1">
    <location>
        <begin position="265"/>
        <end position="274"/>
    </location>
</feature>
<accession>A0ABN6KHF1</accession>
<gene>
    <name evidence="3" type="ORF">LPTSP3_g36050</name>
</gene>
<feature type="signal peptide" evidence="2">
    <location>
        <begin position="1"/>
        <end position="23"/>
    </location>
</feature>
<dbReference type="RefSeq" id="WP_242935283.1">
    <property type="nucleotide sequence ID" value="NZ_AP025028.1"/>
</dbReference>
<reference evidence="3 4" key="1">
    <citation type="submission" date="2021-08" db="EMBL/GenBank/DDBJ databases">
        <title>Complete genome sequence of Leptospira kobayashii strain E30.</title>
        <authorList>
            <person name="Nakao R."/>
            <person name="Nakamura S."/>
            <person name="Masuzawa T."/>
            <person name="Koizumi N."/>
        </authorList>
    </citation>
    <scope>NUCLEOTIDE SEQUENCE [LARGE SCALE GENOMIC DNA]</scope>
    <source>
        <strain evidence="3 4">E30</strain>
    </source>
</reference>